<sequence>MVVGARLLVALSLWPALSPAFIWTPNAKHRASVRLRAGAGPALSLSDAPADVNALTTELNDAIGREDFAAAAALRDRIVASTGQASALDGWTALGAPDWLAERAERLGFRVPTPVQRRAFRALTEADTVIRSRTGSGKTLAYLMPILSALSAELLEEDMTSYLSTYLGGGGAGEQPRPRAELSIGDRDRKLAGPLVVIVVATRELGVQVSMLAYQLCGGNRNPIIQPFAHPRRFEPGAMTNMFKYTGPRHVRIAGVWDADSLNASMPVADYGLDALRGCHVVVGTPEYLAAVARRGHVPLHAARFTVIDEADACMRVERVPGSGDDAGARALADVLCRPDAAGGGSNTAAAAAASSPWRRGAPQRRALVGASITPREVGEAEARAWLSADATLIYEGGVLRGAERGGGGASGWADEQQQVPPGLVHTYVQVGEAEALGALVRLIRHELLLWEADEKRQREHGGEGDHADTPDARPTARPRPRIIAFCKDGATAVQVASPLQSTLWSGLGGDIDAGLCGLSVLLPSAEDRLEMRADDASVAKVQESSLRVMEMFAIESTNLLITTVGATRGLDFANVTHVFNLGIVGDATDYLHRAGRAGRIGHRTRGVVTSIVDADGARELRALGERLGFEPTQVELPLRSAFASAVEGSSKDEQVRFLEDVLQLYSRGAPSGSGGDEDRAA</sequence>
<keyword evidence="12" id="KW-1185">Reference proteome</keyword>
<dbReference type="Pfam" id="PF00270">
    <property type="entry name" value="DEAD"/>
    <property type="match status" value="1"/>
</dbReference>
<feature type="short sequence motif" description="Q motif" evidence="5">
    <location>
        <begin position="89"/>
        <end position="117"/>
    </location>
</feature>
<dbReference type="SMART" id="SM00490">
    <property type="entry name" value="HELICc"/>
    <property type="match status" value="1"/>
</dbReference>
<feature type="compositionally biased region" description="Basic and acidic residues" evidence="6">
    <location>
        <begin position="457"/>
        <end position="472"/>
    </location>
</feature>
<keyword evidence="4" id="KW-0067">ATP-binding</keyword>
<evidence type="ECO:0000256" key="7">
    <source>
        <dbReference type="SAM" id="SignalP"/>
    </source>
</evidence>
<dbReference type="SMART" id="SM00487">
    <property type="entry name" value="DEXDc"/>
    <property type="match status" value="1"/>
</dbReference>
<dbReference type="PANTHER" id="PTHR47963">
    <property type="entry name" value="DEAD-BOX ATP-DEPENDENT RNA HELICASE 47, MITOCHONDRIAL"/>
    <property type="match status" value="1"/>
</dbReference>
<dbReference type="PANTHER" id="PTHR47963:SF10">
    <property type="entry name" value="ATP-DEPENDENT RNA HELICASE DDX6_DHH1"/>
    <property type="match status" value="1"/>
</dbReference>
<evidence type="ECO:0000313" key="12">
    <source>
        <dbReference type="Proteomes" id="UP000751190"/>
    </source>
</evidence>
<dbReference type="GO" id="GO:0003724">
    <property type="term" value="F:RNA helicase activity"/>
    <property type="evidence" value="ECO:0007669"/>
    <property type="project" value="InterPro"/>
</dbReference>
<dbReference type="Pfam" id="PF00271">
    <property type="entry name" value="Helicase_C"/>
    <property type="match status" value="1"/>
</dbReference>
<dbReference type="InterPro" id="IPR011545">
    <property type="entry name" value="DEAD/DEAH_box_helicase_dom"/>
</dbReference>
<evidence type="ECO:0000259" key="9">
    <source>
        <dbReference type="PROSITE" id="PS51194"/>
    </source>
</evidence>
<dbReference type="InterPro" id="IPR001650">
    <property type="entry name" value="Helicase_C-like"/>
</dbReference>
<feature type="domain" description="Helicase ATP-binding" evidence="8">
    <location>
        <begin position="119"/>
        <end position="393"/>
    </location>
</feature>
<dbReference type="PROSITE" id="PS51195">
    <property type="entry name" value="Q_MOTIF"/>
    <property type="match status" value="1"/>
</dbReference>
<dbReference type="Gene3D" id="3.40.50.300">
    <property type="entry name" value="P-loop containing nucleotide triphosphate hydrolases"/>
    <property type="match status" value="2"/>
</dbReference>
<comment type="caution">
    <text evidence="11">The sequence shown here is derived from an EMBL/GenBank/DDBJ whole genome shotgun (WGS) entry which is preliminary data.</text>
</comment>
<dbReference type="SUPFAM" id="SSF52540">
    <property type="entry name" value="P-loop containing nucleoside triphosphate hydrolases"/>
    <property type="match status" value="2"/>
</dbReference>
<evidence type="ECO:0000259" key="8">
    <source>
        <dbReference type="PROSITE" id="PS51192"/>
    </source>
</evidence>
<feature type="region of interest" description="Disordered" evidence="6">
    <location>
        <begin position="457"/>
        <end position="479"/>
    </location>
</feature>
<evidence type="ECO:0000256" key="3">
    <source>
        <dbReference type="ARBA" id="ARBA00022806"/>
    </source>
</evidence>
<evidence type="ECO:0000259" key="10">
    <source>
        <dbReference type="PROSITE" id="PS51195"/>
    </source>
</evidence>
<dbReference type="PROSITE" id="PS51192">
    <property type="entry name" value="HELICASE_ATP_BIND_1"/>
    <property type="match status" value="1"/>
</dbReference>
<accession>A0A8J5XPG5</accession>
<evidence type="ECO:0000313" key="11">
    <source>
        <dbReference type="EMBL" id="KAG8464314.1"/>
    </source>
</evidence>
<dbReference type="InterPro" id="IPR050547">
    <property type="entry name" value="DEAD_box_RNA_helicases"/>
</dbReference>
<dbReference type="AlphaFoldDB" id="A0A8J5XPG5"/>
<feature type="domain" description="Helicase C-terminal" evidence="9">
    <location>
        <begin position="469"/>
        <end position="643"/>
    </location>
</feature>
<feature type="signal peptide" evidence="7">
    <location>
        <begin position="1"/>
        <end position="20"/>
    </location>
</feature>
<dbReference type="InterPro" id="IPR027417">
    <property type="entry name" value="P-loop_NTPase"/>
</dbReference>
<evidence type="ECO:0000256" key="6">
    <source>
        <dbReference type="SAM" id="MobiDB-lite"/>
    </source>
</evidence>
<evidence type="ECO:0000256" key="2">
    <source>
        <dbReference type="ARBA" id="ARBA00022801"/>
    </source>
</evidence>
<organism evidence="11 12">
    <name type="scientific">Diacronema lutheri</name>
    <name type="common">Unicellular marine alga</name>
    <name type="synonym">Monochrysis lutheri</name>
    <dbReference type="NCBI Taxonomy" id="2081491"/>
    <lineage>
        <taxon>Eukaryota</taxon>
        <taxon>Haptista</taxon>
        <taxon>Haptophyta</taxon>
        <taxon>Pavlovophyceae</taxon>
        <taxon>Pavlovales</taxon>
        <taxon>Pavlovaceae</taxon>
        <taxon>Diacronema</taxon>
    </lineage>
</organism>
<dbReference type="OrthoDB" id="10256233at2759"/>
<evidence type="ECO:0008006" key="13">
    <source>
        <dbReference type="Google" id="ProtNLM"/>
    </source>
</evidence>
<feature type="chain" id="PRO_5035258495" description="RNA helicase" evidence="7">
    <location>
        <begin position="21"/>
        <end position="682"/>
    </location>
</feature>
<reference evidence="11" key="1">
    <citation type="submission" date="2021-05" db="EMBL/GenBank/DDBJ databases">
        <title>The genome of the haptophyte Pavlova lutheri (Diacronema luteri, Pavlovales) - a model for lipid biosynthesis in eukaryotic algae.</title>
        <authorList>
            <person name="Hulatt C.J."/>
            <person name="Posewitz M.C."/>
        </authorList>
    </citation>
    <scope>NUCLEOTIDE SEQUENCE</scope>
    <source>
        <strain evidence="11">NIVA-4/92</strain>
    </source>
</reference>
<dbReference type="PROSITE" id="PS51194">
    <property type="entry name" value="HELICASE_CTER"/>
    <property type="match status" value="1"/>
</dbReference>
<gene>
    <name evidence="11" type="ORF">KFE25_003377</name>
</gene>
<evidence type="ECO:0000256" key="4">
    <source>
        <dbReference type="ARBA" id="ARBA00022840"/>
    </source>
</evidence>
<dbReference type="EMBL" id="JAGTXO010000013">
    <property type="protein sequence ID" value="KAG8464314.1"/>
    <property type="molecule type" value="Genomic_DNA"/>
</dbReference>
<dbReference type="OMA" id="THRYCIV"/>
<feature type="domain" description="DEAD-box RNA helicase Q" evidence="10">
    <location>
        <begin position="89"/>
        <end position="117"/>
    </location>
</feature>
<dbReference type="InterPro" id="IPR014001">
    <property type="entry name" value="Helicase_ATP-bd"/>
</dbReference>
<keyword evidence="7" id="KW-0732">Signal</keyword>
<protein>
    <recommendedName>
        <fullName evidence="13">RNA helicase</fullName>
    </recommendedName>
</protein>
<dbReference type="GO" id="GO:0003723">
    <property type="term" value="F:RNA binding"/>
    <property type="evidence" value="ECO:0007669"/>
    <property type="project" value="TreeGrafter"/>
</dbReference>
<keyword evidence="1" id="KW-0547">Nucleotide-binding</keyword>
<keyword evidence="2" id="KW-0378">Hydrolase</keyword>
<dbReference type="Proteomes" id="UP000751190">
    <property type="component" value="Unassembled WGS sequence"/>
</dbReference>
<evidence type="ECO:0000256" key="5">
    <source>
        <dbReference type="PROSITE-ProRule" id="PRU00552"/>
    </source>
</evidence>
<name>A0A8J5XPG5_DIALT</name>
<proteinExistence type="predicted"/>
<dbReference type="GO" id="GO:0016787">
    <property type="term" value="F:hydrolase activity"/>
    <property type="evidence" value="ECO:0007669"/>
    <property type="project" value="UniProtKB-KW"/>
</dbReference>
<dbReference type="GO" id="GO:0005524">
    <property type="term" value="F:ATP binding"/>
    <property type="evidence" value="ECO:0007669"/>
    <property type="project" value="UniProtKB-KW"/>
</dbReference>
<dbReference type="InterPro" id="IPR014014">
    <property type="entry name" value="RNA_helicase_DEAD_Q_motif"/>
</dbReference>
<evidence type="ECO:0000256" key="1">
    <source>
        <dbReference type="ARBA" id="ARBA00022741"/>
    </source>
</evidence>
<keyword evidence="3" id="KW-0347">Helicase</keyword>